<proteinExistence type="predicted"/>
<name>A0A2K0XPF0_9BACT</name>
<organism evidence="1 2">
    <name type="scientific">Hoylesella timonensis</name>
    <dbReference type="NCBI Taxonomy" id="386414"/>
    <lineage>
        <taxon>Bacteria</taxon>
        <taxon>Pseudomonadati</taxon>
        <taxon>Bacteroidota</taxon>
        <taxon>Bacteroidia</taxon>
        <taxon>Bacteroidales</taxon>
        <taxon>Prevotellaceae</taxon>
        <taxon>Hoylesella</taxon>
    </lineage>
</organism>
<comment type="caution">
    <text evidence="1">The sequence shown here is derived from an EMBL/GenBank/DDBJ whole genome shotgun (WGS) entry which is preliminary data.</text>
</comment>
<dbReference type="RefSeq" id="WP_103002365.1">
    <property type="nucleotide sequence ID" value="NZ_NBAX01000001.1"/>
</dbReference>
<reference evidence="1 2" key="1">
    <citation type="submission" date="2017-03" db="EMBL/GenBank/DDBJ databases">
        <authorList>
            <person name="Afonso C.L."/>
            <person name="Miller P.J."/>
            <person name="Scott M.A."/>
            <person name="Spackman E."/>
            <person name="Goraichik I."/>
            <person name="Dimitrov K.M."/>
            <person name="Suarez D.L."/>
            <person name="Swayne D.E."/>
        </authorList>
    </citation>
    <scope>NUCLEOTIDE SEQUENCE [LARGE SCALE GENOMIC DNA]</scope>
    <source>
        <strain evidence="1 2">DNF00076</strain>
    </source>
</reference>
<dbReference type="Proteomes" id="UP000236634">
    <property type="component" value="Unassembled WGS sequence"/>
</dbReference>
<dbReference type="AlphaFoldDB" id="A0A2K0XPF0"/>
<sequence>MKIMKSLLKIIRRAREKRHLYLPFYRYALIFSCAGEKEREEQYAAIKGLPRPVSVCGKDVPKNLNMISYGQLDDLHDNPDGMSAIVNCCKVILGVDEDEVMRESAERVLWFVSFCNKEVARINKLFESIKPHFDREEKQAGVDRLKFGSFGILDWYARRMGMTDQNEVRSVPWIRIYKCMKNDNELREYDRRLREVYKHKSGK</sequence>
<dbReference type="EMBL" id="NBAX01000001">
    <property type="protein sequence ID" value="PNP96412.1"/>
    <property type="molecule type" value="Genomic_DNA"/>
</dbReference>
<protein>
    <submittedName>
        <fullName evidence="1">Uncharacterized protein</fullName>
    </submittedName>
</protein>
<gene>
    <name evidence="1" type="ORF">BFS16_00570</name>
</gene>
<accession>A0A2K0XPF0</accession>
<evidence type="ECO:0000313" key="2">
    <source>
        <dbReference type="Proteomes" id="UP000236634"/>
    </source>
</evidence>
<evidence type="ECO:0000313" key="1">
    <source>
        <dbReference type="EMBL" id="PNP96412.1"/>
    </source>
</evidence>